<organism evidence="4 5">
    <name type="scientific">Haematococcus lacustris</name>
    <name type="common">Green alga</name>
    <name type="synonym">Haematococcus pluvialis</name>
    <dbReference type="NCBI Taxonomy" id="44745"/>
    <lineage>
        <taxon>Eukaryota</taxon>
        <taxon>Viridiplantae</taxon>
        <taxon>Chlorophyta</taxon>
        <taxon>core chlorophytes</taxon>
        <taxon>Chlorophyceae</taxon>
        <taxon>CS clade</taxon>
        <taxon>Chlamydomonadales</taxon>
        <taxon>Haematococcaceae</taxon>
        <taxon>Haematococcus</taxon>
    </lineage>
</organism>
<dbReference type="Pfam" id="PF02582">
    <property type="entry name" value="DUF155"/>
    <property type="match status" value="1"/>
</dbReference>
<dbReference type="AlphaFoldDB" id="A0A699YVW3"/>
<feature type="signal peptide" evidence="2">
    <location>
        <begin position="1"/>
        <end position="26"/>
    </location>
</feature>
<keyword evidence="5" id="KW-1185">Reference proteome</keyword>
<comment type="similarity">
    <text evidence="1">Belongs to the RMD1/sif2 family.</text>
</comment>
<gene>
    <name evidence="4" type="ORF">HaLaN_05972</name>
</gene>
<evidence type="ECO:0000313" key="5">
    <source>
        <dbReference type="Proteomes" id="UP000485058"/>
    </source>
</evidence>
<evidence type="ECO:0000256" key="2">
    <source>
        <dbReference type="SAM" id="SignalP"/>
    </source>
</evidence>
<dbReference type="Proteomes" id="UP000485058">
    <property type="component" value="Unassembled WGS sequence"/>
</dbReference>
<dbReference type="InterPro" id="IPR003734">
    <property type="entry name" value="DUF155"/>
</dbReference>
<dbReference type="EMBL" id="BLLF01000332">
    <property type="protein sequence ID" value="GFH10629.1"/>
    <property type="molecule type" value="Genomic_DNA"/>
</dbReference>
<dbReference type="GO" id="GO:0005739">
    <property type="term" value="C:mitochondrion"/>
    <property type="evidence" value="ECO:0007669"/>
    <property type="project" value="UniProtKB-ARBA"/>
</dbReference>
<proteinExistence type="inferred from homology"/>
<feature type="non-terminal residue" evidence="4">
    <location>
        <position position="246"/>
    </location>
</feature>
<sequence length="246" mass="28225">MVDAFISTWSLPRLVQLVAYVAAVHAGVVPTSGVGPSTHSGGQEQLTVSVYYDTNYALVKLYFRLTDLYRQVTGEKEPFKELMASNHTALMLQFREVLMKDCKTFGWEKINNVLVKNWDLGNLETVSRVVGQSVALDYYHSTVDDQSCLVERLVERIGDRHSMELLSSWREALPVHATSRMLVALLCDLIQFHATVTKKLGMLDKDHTPWESDKHEQVWQSLRRYYDIDKRDHALLTKLEAVRQRV</sequence>
<protein>
    <submittedName>
        <fullName evidence="4">DUF155 domain-containing protein</fullName>
    </submittedName>
</protein>
<reference evidence="4 5" key="1">
    <citation type="submission" date="2020-02" db="EMBL/GenBank/DDBJ databases">
        <title>Draft genome sequence of Haematococcus lacustris strain NIES-144.</title>
        <authorList>
            <person name="Morimoto D."/>
            <person name="Nakagawa S."/>
            <person name="Yoshida T."/>
            <person name="Sawayama S."/>
        </authorList>
    </citation>
    <scope>NUCLEOTIDE SEQUENCE [LARGE SCALE GENOMIC DNA]</scope>
    <source>
        <strain evidence="4 5">NIES-144</strain>
    </source>
</reference>
<keyword evidence="2" id="KW-0732">Signal</keyword>
<dbReference type="PANTHER" id="PTHR16255">
    <property type="entry name" value="REQUIRED FOR MEIOTIC NUCLEAR DIVISION PROTEIN 1 HOMOLOG"/>
    <property type="match status" value="1"/>
</dbReference>
<evidence type="ECO:0000259" key="3">
    <source>
        <dbReference type="Pfam" id="PF02582"/>
    </source>
</evidence>
<dbReference type="PANTHER" id="PTHR16255:SF6">
    <property type="entry name" value="PROTEIN RETARDED ROOT GROWTH-LIKE"/>
    <property type="match status" value="1"/>
</dbReference>
<comment type="caution">
    <text evidence="4">The sequence shown here is derived from an EMBL/GenBank/DDBJ whole genome shotgun (WGS) entry which is preliminary data.</text>
</comment>
<evidence type="ECO:0000256" key="1">
    <source>
        <dbReference type="ARBA" id="ARBA00008306"/>
    </source>
</evidence>
<feature type="non-terminal residue" evidence="4">
    <location>
        <position position="1"/>
    </location>
</feature>
<feature type="chain" id="PRO_5025515764" evidence="2">
    <location>
        <begin position="27"/>
        <end position="246"/>
    </location>
</feature>
<evidence type="ECO:0000313" key="4">
    <source>
        <dbReference type="EMBL" id="GFH10629.1"/>
    </source>
</evidence>
<feature type="domain" description="DUF155" evidence="3">
    <location>
        <begin position="119"/>
        <end position="235"/>
    </location>
</feature>
<name>A0A699YVW3_HAELA</name>
<dbReference type="InterPro" id="IPR051624">
    <property type="entry name" value="RMD1/Sad1-interacting"/>
</dbReference>
<accession>A0A699YVW3</accession>